<dbReference type="PANTHER" id="PTHR47439">
    <property type="entry name" value="LOW MOLECULAR WEIGHT PHOSPHOTYROSINE PROTEIN PHOSPHATASE-RELATED"/>
    <property type="match status" value="1"/>
</dbReference>
<dbReference type="EC" id="3.1.3.48" evidence="2"/>
<dbReference type="InterPro" id="IPR036196">
    <property type="entry name" value="Ptyr_pPase_sf"/>
</dbReference>
<gene>
    <name evidence="8" type="ordered locus">syc1055_d</name>
</gene>
<evidence type="ECO:0000256" key="3">
    <source>
        <dbReference type="ARBA" id="ARBA00022801"/>
    </source>
</evidence>
<dbReference type="SUPFAM" id="SSF52788">
    <property type="entry name" value="Phosphotyrosine protein phosphatases I"/>
    <property type="match status" value="1"/>
</dbReference>
<feature type="domain" description="Phosphotyrosine protein phosphatase I" evidence="7">
    <location>
        <begin position="29"/>
        <end position="178"/>
    </location>
</feature>
<dbReference type="EMBL" id="AP008231">
    <property type="protein sequence ID" value="BAD79245.1"/>
    <property type="molecule type" value="Genomic_DNA"/>
</dbReference>
<dbReference type="PANTHER" id="PTHR47439:SF1">
    <property type="entry name" value="ACID PHOSPHATASE"/>
    <property type="match status" value="1"/>
</dbReference>
<proteinExistence type="inferred from homology"/>
<evidence type="ECO:0000256" key="1">
    <source>
        <dbReference type="ARBA" id="ARBA00011063"/>
    </source>
</evidence>
<comment type="catalytic activity">
    <reaction evidence="5">
        <text>O-phospho-L-tyrosyl-[protein] + H2O = L-tyrosyl-[protein] + phosphate</text>
        <dbReference type="Rhea" id="RHEA:10684"/>
        <dbReference type="Rhea" id="RHEA-COMP:10136"/>
        <dbReference type="Rhea" id="RHEA-COMP:20101"/>
        <dbReference type="ChEBI" id="CHEBI:15377"/>
        <dbReference type="ChEBI" id="CHEBI:43474"/>
        <dbReference type="ChEBI" id="CHEBI:46858"/>
        <dbReference type="ChEBI" id="CHEBI:61978"/>
        <dbReference type="EC" id="3.1.3.48"/>
    </reaction>
</comment>
<keyword evidence="3" id="KW-0378">Hydrolase</keyword>
<dbReference type="SMART" id="SM00226">
    <property type="entry name" value="LMWPc"/>
    <property type="match status" value="1"/>
</dbReference>
<feature type="active site" description="Nucleophile" evidence="6">
    <location>
        <position position="35"/>
    </location>
</feature>
<dbReference type="InterPro" id="IPR017867">
    <property type="entry name" value="Tyr_phospatase_low_mol_wt"/>
</dbReference>
<evidence type="ECO:0000256" key="5">
    <source>
        <dbReference type="ARBA" id="ARBA00051722"/>
    </source>
</evidence>
<dbReference type="PRINTS" id="PR00719">
    <property type="entry name" value="LMWPTPASE"/>
</dbReference>
<name>A0A0H3K554_SYNP6</name>
<dbReference type="KEGG" id="syc:syc1055_d"/>
<protein>
    <recommendedName>
        <fullName evidence="2">protein-tyrosine-phosphatase</fullName>
        <ecNumber evidence="2">3.1.3.48</ecNumber>
    </recommendedName>
</protein>
<evidence type="ECO:0000256" key="2">
    <source>
        <dbReference type="ARBA" id="ARBA00013064"/>
    </source>
</evidence>
<dbReference type="Proteomes" id="UP000001175">
    <property type="component" value="Chromosome"/>
</dbReference>
<dbReference type="AlphaFoldDB" id="A0A0H3K554"/>
<dbReference type="Gene3D" id="3.40.50.2300">
    <property type="match status" value="1"/>
</dbReference>
<accession>A0A0H3K554</accession>
<dbReference type="CDD" id="cd16343">
    <property type="entry name" value="LMWPTP"/>
    <property type="match status" value="1"/>
</dbReference>
<dbReference type="InterPro" id="IPR023485">
    <property type="entry name" value="Ptyr_pPase"/>
</dbReference>
<dbReference type="InterPro" id="IPR052995">
    <property type="entry name" value="LMW-PTP"/>
</dbReference>
<feature type="active site" description="Proton donor" evidence="6">
    <location>
        <position position="152"/>
    </location>
</feature>
<dbReference type="FunFam" id="3.40.50.2300:FF:000113">
    <property type="entry name" value="Low molecular weight protein-tyrosine-phosphatase"/>
    <property type="match status" value="1"/>
</dbReference>
<evidence type="ECO:0000256" key="4">
    <source>
        <dbReference type="ARBA" id="ARBA00022912"/>
    </source>
</evidence>
<reference evidence="8 9" key="1">
    <citation type="journal article" date="2007" name="Photosyn. Res.">
        <title>Complete nucleotide sequence of the freshwater unicellular cyanobacterium Synechococcus elongatus PCC 6301 chromosome: gene content and organization.</title>
        <authorList>
            <person name="Sugita C."/>
            <person name="Ogata K."/>
            <person name="Shikata M."/>
            <person name="Jikuya H."/>
            <person name="Takano J."/>
            <person name="Furumichi M."/>
            <person name="Kanehisa M."/>
            <person name="Omata T."/>
            <person name="Sugiura M."/>
            <person name="Sugita M."/>
        </authorList>
    </citation>
    <scope>NUCLEOTIDE SEQUENCE [LARGE SCALE GENOMIC DNA]</scope>
    <source>
        <strain evidence="9">ATCC 27144 / PCC 6301 / SAUG 1402/1</strain>
    </source>
</reference>
<feature type="active site" evidence="6">
    <location>
        <position position="41"/>
    </location>
</feature>
<dbReference type="eggNOG" id="COG0394">
    <property type="taxonomic scope" value="Bacteria"/>
</dbReference>
<keyword evidence="4" id="KW-0904">Protein phosphatase</keyword>
<evidence type="ECO:0000313" key="9">
    <source>
        <dbReference type="Proteomes" id="UP000001175"/>
    </source>
</evidence>
<evidence type="ECO:0000313" key="8">
    <source>
        <dbReference type="EMBL" id="BAD79245.1"/>
    </source>
</evidence>
<dbReference type="GO" id="GO:0004725">
    <property type="term" value="F:protein tyrosine phosphatase activity"/>
    <property type="evidence" value="ECO:0007669"/>
    <property type="project" value="UniProtKB-EC"/>
</dbReference>
<comment type="similarity">
    <text evidence="1">Belongs to the low molecular weight phosphotyrosine protein phosphatase family.</text>
</comment>
<evidence type="ECO:0000256" key="6">
    <source>
        <dbReference type="PIRSR" id="PIRSR617867-1"/>
    </source>
</evidence>
<sequence>MKDSGAIVRSPRFCCLGWLRSQRKFAMTVKVLFVCLGNICRSPSAENIMNHLLAEAGLDRAVRCDSAGTASYHVGNPPDRRMTAAAREQGITMQGKARQFHRTDFEQFDLILAMDDENYEDIVALDRAGEYRHKVRRMCEFCREFRDREVPDPYYGGPEGFRYVINLLLDACGGLLEHLQQEGLIKTHR</sequence>
<organism evidence="8 9">
    <name type="scientific">Synechococcus sp. (strain ATCC 27144 / PCC 6301 / SAUG 1402/1)</name>
    <name type="common">Anacystis nidulans</name>
    <dbReference type="NCBI Taxonomy" id="269084"/>
    <lineage>
        <taxon>Bacteria</taxon>
        <taxon>Bacillati</taxon>
        <taxon>Cyanobacteriota</taxon>
        <taxon>Cyanophyceae</taxon>
        <taxon>Synechococcales</taxon>
        <taxon>Synechococcaceae</taxon>
        <taxon>Synechococcus</taxon>
    </lineage>
</organism>
<dbReference type="Pfam" id="PF01451">
    <property type="entry name" value="LMWPc"/>
    <property type="match status" value="1"/>
</dbReference>
<evidence type="ECO:0000259" key="7">
    <source>
        <dbReference type="SMART" id="SM00226"/>
    </source>
</evidence>